<dbReference type="SUPFAM" id="SSF53213">
    <property type="entry name" value="LigB-like"/>
    <property type="match status" value="1"/>
</dbReference>
<accession>A0AAD7CEH3</accession>
<keyword evidence="6" id="KW-0732">Signal</keyword>
<proteinExistence type="inferred from homology"/>
<keyword evidence="4" id="KW-0862">Zinc</keyword>
<name>A0AAD7CEH3_9AGAR</name>
<dbReference type="Gene3D" id="3.40.830.10">
    <property type="entry name" value="LigB-like"/>
    <property type="match status" value="1"/>
</dbReference>
<keyword evidence="3" id="KW-0479">Metal-binding</keyword>
<dbReference type="Pfam" id="PF02900">
    <property type="entry name" value="LigB"/>
    <property type="match status" value="1"/>
</dbReference>
<gene>
    <name evidence="8" type="ORF">FB45DRAFT_891957</name>
</gene>
<comment type="similarity">
    <text evidence="2">Belongs to the DODA-type extradiol aromatic ring-opening dioxygenase family.</text>
</comment>
<evidence type="ECO:0000256" key="4">
    <source>
        <dbReference type="ARBA" id="ARBA00022833"/>
    </source>
</evidence>
<keyword evidence="5" id="KW-0560">Oxidoreductase</keyword>
<evidence type="ECO:0000256" key="3">
    <source>
        <dbReference type="ARBA" id="ARBA00022723"/>
    </source>
</evidence>
<dbReference type="AlphaFoldDB" id="A0AAD7CEH3"/>
<dbReference type="GO" id="GO:0008198">
    <property type="term" value="F:ferrous iron binding"/>
    <property type="evidence" value="ECO:0007669"/>
    <property type="project" value="InterPro"/>
</dbReference>
<dbReference type="PANTHER" id="PTHR30096">
    <property type="entry name" value="4,5-DOPA DIOXYGENASE EXTRADIOL-LIKE PROTEIN"/>
    <property type="match status" value="1"/>
</dbReference>
<keyword evidence="8" id="KW-0223">Dioxygenase</keyword>
<evidence type="ECO:0000313" key="8">
    <source>
        <dbReference type="EMBL" id="KAJ7646974.1"/>
    </source>
</evidence>
<dbReference type="EMBL" id="JARKIF010000002">
    <property type="protein sequence ID" value="KAJ7646974.1"/>
    <property type="molecule type" value="Genomic_DNA"/>
</dbReference>
<comment type="caution">
    <text evidence="8">The sequence shown here is derived from an EMBL/GenBank/DDBJ whole genome shotgun (WGS) entry which is preliminary data.</text>
</comment>
<keyword evidence="9" id="KW-1185">Reference proteome</keyword>
<dbReference type="CDD" id="cd07363">
    <property type="entry name" value="45_DOPA_Dioxygenase"/>
    <property type="match status" value="1"/>
</dbReference>
<evidence type="ECO:0000259" key="7">
    <source>
        <dbReference type="Pfam" id="PF02900"/>
    </source>
</evidence>
<evidence type="ECO:0000256" key="2">
    <source>
        <dbReference type="ARBA" id="ARBA00007581"/>
    </source>
</evidence>
<comment type="cofactor">
    <cofactor evidence="1">
        <name>Zn(2+)</name>
        <dbReference type="ChEBI" id="CHEBI:29105"/>
    </cofactor>
</comment>
<feature type="domain" description="Extradiol ring-cleavage dioxygenase class III enzyme subunit B" evidence="7">
    <location>
        <begin position="61"/>
        <end position="345"/>
    </location>
</feature>
<protein>
    <submittedName>
        <fullName evidence="8">Extradiol aromatic ring-opening dioxygenase</fullName>
    </submittedName>
</protein>
<dbReference type="InterPro" id="IPR004183">
    <property type="entry name" value="Xdiol_dOase_suB"/>
</dbReference>
<organism evidence="8 9">
    <name type="scientific">Roridomyces roridus</name>
    <dbReference type="NCBI Taxonomy" id="1738132"/>
    <lineage>
        <taxon>Eukaryota</taxon>
        <taxon>Fungi</taxon>
        <taxon>Dikarya</taxon>
        <taxon>Basidiomycota</taxon>
        <taxon>Agaricomycotina</taxon>
        <taxon>Agaricomycetes</taxon>
        <taxon>Agaricomycetidae</taxon>
        <taxon>Agaricales</taxon>
        <taxon>Marasmiineae</taxon>
        <taxon>Mycenaceae</taxon>
        <taxon>Roridomyces</taxon>
    </lineage>
</organism>
<dbReference type="GO" id="GO:0016702">
    <property type="term" value="F:oxidoreductase activity, acting on single donors with incorporation of molecular oxygen, incorporation of two atoms of oxygen"/>
    <property type="evidence" value="ECO:0007669"/>
    <property type="project" value="UniProtKB-ARBA"/>
</dbReference>
<evidence type="ECO:0000256" key="1">
    <source>
        <dbReference type="ARBA" id="ARBA00001947"/>
    </source>
</evidence>
<dbReference type="InterPro" id="IPR014436">
    <property type="entry name" value="Extradiol_dOase_DODA"/>
</dbReference>
<evidence type="ECO:0000256" key="6">
    <source>
        <dbReference type="SAM" id="SignalP"/>
    </source>
</evidence>
<evidence type="ECO:0000256" key="5">
    <source>
        <dbReference type="ARBA" id="ARBA00023002"/>
    </source>
</evidence>
<evidence type="ECO:0000313" key="9">
    <source>
        <dbReference type="Proteomes" id="UP001221142"/>
    </source>
</evidence>
<sequence length="350" mass="38488">MQRSLILFVLSLLSALYLSRNALFSRFSTKRNMATFDLPTMQKEWRKVLDELPDTPEKIPAFFFGHGSPMTMTPDSESAGRAPASIMRWGGASGPLATFLKDFGPALLKKYQPKGIVVFSAHWETNGERLVTDYGDTNPLLYDYYGFAPSFYQVDFKSRGDTALAQRVVDLYKAAGQRARLSPKTEARGEDGRGFSGPGLDHGVFIPFRIMFGNIFTDIPIVEVSIDASLSPEVNWDVGKTVAKLREEGILVLSGGLTVHNLRDFSCFSPDTAKPAHIEFDRAIIEAVKLKDDAARKTALINLVQHPGFRACHPREDHFVPIYIAAGAGDGGAARLVTDTYGSETVAFGL</sequence>
<reference evidence="8" key="1">
    <citation type="submission" date="2023-03" db="EMBL/GenBank/DDBJ databases">
        <title>Massive genome expansion in bonnet fungi (Mycena s.s.) driven by repeated elements and novel gene families across ecological guilds.</title>
        <authorList>
            <consortium name="Lawrence Berkeley National Laboratory"/>
            <person name="Harder C.B."/>
            <person name="Miyauchi S."/>
            <person name="Viragh M."/>
            <person name="Kuo A."/>
            <person name="Thoen E."/>
            <person name="Andreopoulos B."/>
            <person name="Lu D."/>
            <person name="Skrede I."/>
            <person name="Drula E."/>
            <person name="Henrissat B."/>
            <person name="Morin E."/>
            <person name="Kohler A."/>
            <person name="Barry K."/>
            <person name="LaButti K."/>
            <person name="Morin E."/>
            <person name="Salamov A."/>
            <person name="Lipzen A."/>
            <person name="Mereny Z."/>
            <person name="Hegedus B."/>
            <person name="Baldrian P."/>
            <person name="Stursova M."/>
            <person name="Weitz H."/>
            <person name="Taylor A."/>
            <person name="Grigoriev I.V."/>
            <person name="Nagy L.G."/>
            <person name="Martin F."/>
            <person name="Kauserud H."/>
        </authorList>
    </citation>
    <scope>NUCLEOTIDE SEQUENCE</scope>
    <source>
        <strain evidence="8">9284</strain>
    </source>
</reference>
<dbReference type="PANTHER" id="PTHR30096:SF0">
    <property type="entry name" value="4,5-DOPA DIOXYGENASE EXTRADIOL-LIKE PROTEIN"/>
    <property type="match status" value="1"/>
</dbReference>
<feature type="chain" id="PRO_5042230650" evidence="6">
    <location>
        <begin position="22"/>
        <end position="350"/>
    </location>
</feature>
<dbReference type="Proteomes" id="UP001221142">
    <property type="component" value="Unassembled WGS sequence"/>
</dbReference>
<dbReference type="GO" id="GO:0008270">
    <property type="term" value="F:zinc ion binding"/>
    <property type="evidence" value="ECO:0007669"/>
    <property type="project" value="InterPro"/>
</dbReference>
<feature type="signal peptide" evidence="6">
    <location>
        <begin position="1"/>
        <end position="21"/>
    </location>
</feature>